<dbReference type="Proteomes" id="UP001652623">
    <property type="component" value="Chromosome 7"/>
</dbReference>
<evidence type="ECO:0000313" key="7">
    <source>
        <dbReference type="Proteomes" id="UP001652623"/>
    </source>
</evidence>
<dbReference type="PANTHER" id="PTHR11746">
    <property type="entry name" value="O-METHYLTRANSFERASE"/>
    <property type="match status" value="1"/>
</dbReference>
<feature type="domain" description="O-methyltransferase C-terminal" evidence="5">
    <location>
        <begin position="155"/>
        <end position="360"/>
    </location>
</feature>
<dbReference type="RefSeq" id="XP_015888915.2">
    <property type="nucleotide sequence ID" value="XM_016033429.4"/>
</dbReference>
<reference evidence="8" key="1">
    <citation type="submission" date="2025-08" db="UniProtKB">
        <authorList>
            <consortium name="RefSeq"/>
        </authorList>
    </citation>
    <scope>IDENTIFICATION</scope>
    <source>
        <tissue evidence="8">Seedling</tissue>
    </source>
</reference>
<dbReference type="PROSITE" id="PS51683">
    <property type="entry name" value="SAM_OMT_II"/>
    <property type="match status" value="1"/>
</dbReference>
<dbReference type="InterPro" id="IPR029063">
    <property type="entry name" value="SAM-dependent_MTases_sf"/>
</dbReference>
<feature type="active site" description="Proton acceptor" evidence="4">
    <location>
        <position position="284"/>
    </location>
</feature>
<dbReference type="AlphaFoldDB" id="A0A6P4A1Z6"/>
<dbReference type="InterPro" id="IPR016461">
    <property type="entry name" value="COMT-like"/>
</dbReference>
<keyword evidence="7" id="KW-1185">Reference proteome</keyword>
<dbReference type="Pfam" id="PF00891">
    <property type="entry name" value="Methyltransf_2"/>
    <property type="match status" value="1"/>
</dbReference>
<dbReference type="InterPro" id="IPR001077">
    <property type="entry name" value="COMT_C"/>
</dbReference>
<protein>
    <submittedName>
        <fullName evidence="8">Cathecol O-methyltransferase 1</fullName>
    </submittedName>
</protein>
<dbReference type="SUPFAM" id="SSF53335">
    <property type="entry name" value="S-adenosyl-L-methionine-dependent methyltransferases"/>
    <property type="match status" value="1"/>
</dbReference>
<accession>A0A6P4A1Z6</accession>
<sequence length="378" mass="41754">MASSAEVENQRELYDAVEIRREEEGVESFSYAMQLAMSSVLSMSMQCAIELGIFDIIAKAGQEAKLSPSEIAAHMPTTNPDAPAMLDRLLRLLASHSVLTCSLVAHDHHLNANGSNFQRLYGLSPVSKFFVTDNDGVSLGPYMALVQDNVFLTSWSQLKEAILHGGLPFTRAHGTHAFEYLDLDLKFSKVFNAAMCNHSTVVMKKILELYKGFEPLKQLVDVGGGLGVNLKLITSTYPHIKGINFDLPHVIKHAASYPGVEHVGGDMFAGVPRGDAIFMKWILHDWNDGNCIKLLKNCHKAIPDNGKLIVVEELLPVMPETSTAVKSTSQMDVLMMAQTPKGKERSKQEFLALATTAGFSGIRFECLICNFWVMEFFK</sequence>
<evidence type="ECO:0000313" key="8">
    <source>
        <dbReference type="RefSeq" id="XP_015888915.2"/>
    </source>
</evidence>
<keyword evidence="1" id="KW-0489">Methyltransferase</keyword>
<gene>
    <name evidence="8" type="primary">LOC107423795</name>
</gene>
<dbReference type="PIRSF" id="PIRSF005739">
    <property type="entry name" value="O-mtase"/>
    <property type="match status" value="1"/>
</dbReference>
<dbReference type="GO" id="GO:0047763">
    <property type="term" value="F:caffeate O-methyltransferase activity"/>
    <property type="evidence" value="ECO:0007669"/>
    <property type="project" value="UniProtKB-EC"/>
</dbReference>
<dbReference type="GO" id="GO:0009809">
    <property type="term" value="P:lignin biosynthetic process"/>
    <property type="evidence" value="ECO:0007669"/>
    <property type="project" value="UniProtKB-KW"/>
</dbReference>
<name>A0A6P4A1Z6_ZIZJJ</name>
<dbReference type="InterPro" id="IPR036388">
    <property type="entry name" value="WH-like_DNA-bd_sf"/>
</dbReference>
<dbReference type="InParanoid" id="A0A6P4A1Z6"/>
<keyword evidence="2" id="KW-0808">Transferase</keyword>
<keyword evidence="3" id="KW-0949">S-adenosyl-L-methionine</keyword>
<evidence type="ECO:0000256" key="1">
    <source>
        <dbReference type="ARBA" id="ARBA00022603"/>
    </source>
</evidence>
<dbReference type="Gene3D" id="1.10.10.10">
    <property type="entry name" value="Winged helix-like DNA-binding domain superfamily/Winged helix DNA-binding domain"/>
    <property type="match status" value="1"/>
</dbReference>
<evidence type="ECO:0000256" key="3">
    <source>
        <dbReference type="ARBA" id="ARBA00022691"/>
    </source>
</evidence>
<feature type="domain" description="O-methyltransferase dimerisation" evidence="6">
    <location>
        <begin position="33"/>
        <end position="133"/>
    </location>
</feature>
<dbReference type="Pfam" id="PF08100">
    <property type="entry name" value="Dimerisation"/>
    <property type="match status" value="1"/>
</dbReference>
<dbReference type="KEGG" id="zju:107423795"/>
<evidence type="ECO:0000259" key="5">
    <source>
        <dbReference type="Pfam" id="PF00891"/>
    </source>
</evidence>
<evidence type="ECO:0000256" key="2">
    <source>
        <dbReference type="ARBA" id="ARBA00022679"/>
    </source>
</evidence>
<dbReference type="InterPro" id="IPR012967">
    <property type="entry name" value="COMT_dimerisation"/>
</dbReference>
<dbReference type="GO" id="GO:0032259">
    <property type="term" value="P:methylation"/>
    <property type="evidence" value="ECO:0007669"/>
    <property type="project" value="UniProtKB-KW"/>
</dbReference>
<organism evidence="7 8">
    <name type="scientific">Ziziphus jujuba</name>
    <name type="common">Chinese jujube</name>
    <name type="synonym">Ziziphus sativa</name>
    <dbReference type="NCBI Taxonomy" id="326968"/>
    <lineage>
        <taxon>Eukaryota</taxon>
        <taxon>Viridiplantae</taxon>
        <taxon>Streptophyta</taxon>
        <taxon>Embryophyta</taxon>
        <taxon>Tracheophyta</taxon>
        <taxon>Spermatophyta</taxon>
        <taxon>Magnoliopsida</taxon>
        <taxon>eudicotyledons</taxon>
        <taxon>Gunneridae</taxon>
        <taxon>Pentapetalae</taxon>
        <taxon>rosids</taxon>
        <taxon>fabids</taxon>
        <taxon>Rosales</taxon>
        <taxon>Rhamnaceae</taxon>
        <taxon>Paliureae</taxon>
        <taxon>Ziziphus</taxon>
    </lineage>
</organism>
<dbReference type="SUPFAM" id="SSF46785">
    <property type="entry name" value="Winged helix' DNA-binding domain"/>
    <property type="match status" value="1"/>
</dbReference>
<proteinExistence type="predicted"/>
<evidence type="ECO:0000256" key="4">
    <source>
        <dbReference type="PIRSR" id="PIRSR005739-1"/>
    </source>
</evidence>
<dbReference type="GO" id="GO:0046983">
    <property type="term" value="F:protein dimerization activity"/>
    <property type="evidence" value="ECO:0007669"/>
    <property type="project" value="InterPro"/>
</dbReference>
<evidence type="ECO:0000259" key="6">
    <source>
        <dbReference type="Pfam" id="PF08100"/>
    </source>
</evidence>
<dbReference type="Gene3D" id="3.40.50.150">
    <property type="entry name" value="Vaccinia Virus protein VP39"/>
    <property type="match status" value="1"/>
</dbReference>
<dbReference type="InterPro" id="IPR036390">
    <property type="entry name" value="WH_DNA-bd_sf"/>
</dbReference>
<dbReference type="GeneID" id="107423795"/>